<reference evidence="2" key="1">
    <citation type="submission" date="2020-07" db="EMBL/GenBank/DDBJ databases">
        <title>Huge and variable diversity of episymbiotic CPR bacteria and DPANN archaea in groundwater ecosystems.</title>
        <authorList>
            <person name="He C.Y."/>
            <person name="Keren R."/>
            <person name="Whittaker M."/>
            <person name="Farag I.F."/>
            <person name="Doudna J."/>
            <person name="Cate J.H.D."/>
            <person name="Banfield J.F."/>
        </authorList>
    </citation>
    <scope>NUCLEOTIDE SEQUENCE</scope>
    <source>
        <strain evidence="2">NC_groundwater_1520_Pr4_B-0.1um_53_5</strain>
    </source>
</reference>
<dbReference type="EMBL" id="JACQXR010000025">
    <property type="protein sequence ID" value="MBI4726012.1"/>
    <property type="molecule type" value="Genomic_DNA"/>
</dbReference>
<name>A0A933I9X8_UNCT6</name>
<dbReference type="Proteomes" id="UP000736328">
    <property type="component" value="Unassembled WGS sequence"/>
</dbReference>
<dbReference type="AlphaFoldDB" id="A0A933I9X8"/>
<comment type="caution">
    <text evidence="2">The sequence shown here is derived from an EMBL/GenBank/DDBJ whole genome shotgun (WGS) entry which is preliminary data.</text>
</comment>
<dbReference type="GO" id="GO:0004803">
    <property type="term" value="F:transposase activity"/>
    <property type="evidence" value="ECO:0007669"/>
    <property type="project" value="InterPro"/>
</dbReference>
<dbReference type="NCBIfam" id="NF033593">
    <property type="entry name" value="transpos_ISNCY_1"/>
    <property type="match status" value="1"/>
</dbReference>
<gene>
    <name evidence="2" type="ORF">HY768_02100</name>
</gene>
<proteinExistence type="predicted"/>
<evidence type="ECO:0000313" key="2">
    <source>
        <dbReference type="EMBL" id="MBI4726012.1"/>
    </source>
</evidence>
<protein>
    <submittedName>
        <fullName evidence="2">ISNCY family transposase</fullName>
    </submittedName>
</protein>
<evidence type="ECO:0000259" key="1">
    <source>
        <dbReference type="Pfam" id="PF01609"/>
    </source>
</evidence>
<dbReference type="Pfam" id="PF01609">
    <property type="entry name" value="DDE_Tnp_1"/>
    <property type="match status" value="1"/>
</dbReference>
<evidence type="ECO:0000313" key="3">
    <source>
        <dbReference type="Proteomes" id="UP000736328"/>
    </source>
</evidence>
<accession>A0A933I9X8</accession>
<feature type="domain" description="Transposase IS4-like" evidence="1">
    <location>
        <begin position="312"/>
        <end position="440"/>
    </location>
</feature>
<dbReference type="GO" id="GO:0003677">
    <property type="term" value="F:DNA binding"/>
    <property type="evidence" value="ECO:0007669"/>
    <property type="project" value="InterPro"/>
</dbReference>
<dbReference type="InterPro" id="IPR002559">
    <property type="entry name" value="Transposase_11"/>
</dbReference>
<sequence>MKLFADLCLRFENPLWAHYPELAVMDSILDTHPELLKLVEQDILGISNDKGFRSRFGRKDTPSIEQIVRAAIYKETKRIDYRKLEAALYDSTVCRAFVKLNGRRPFSFVMLHNYISRIRPETIERLIYAINSLMISEGMENVQKVRIDSTVMETPIHYPTNNALVWDCFKEFYRLIFQLRKHDWCLNIRCYRKQAKKQYYKINLDKSPNRRQLLFGKQLGLFRRIIAQAAEICQSIEASDTSDIMVNAIGQKLRAFLPVMDTVYSQSYRREILNETVPNHEKLFSIYEQHTDIIVKGQREVQFGHKINLSVGKSNLILDCIIADGNPKDSTLFEDSLKRIRRVYNRTPQSVSTDGGYASLKNVQIGLAMGIRNIVFNKIVGSLENIASSKSMETRLKKWRSGIEAVISNWKRRFEIFRCEWKTKPHYDAKVLWSVLAYNLRVIAAWYLDAICSNA</sequence>
<organism evidence="2 3">
    <name type="scientific">candidate division TA06 bacterium</name>
    <dbReference type="NCBI Taxonomy" id="2250710"/>
    <lineage>
        <taxon>Bacteria</taxon>
        <taxon>Bacteria division TA06</taxon>
    </lineage>
</organism>
<dbReference type="GO" id="GO:0006313">
    <property type="term" value="P:DNA transposition"/>
    <property type="evidence" value="ECO:0007669"/>
    <property type="project" value="InterPro"/>
</dbReference>